<accession>X2KZF8</accession>
<gene>
    <name evidence="4" type="primary">nat19</name>
</gene>
<organism evidence="4">
    <name type="scientific">uncultured bacterium DCM004Kan01</name>
    <dbReference type="NCBI Taxonomy" id="1471932"/>
    <lineage>
        <taxon>Bacteria</taxon>
        <taxon>environmental samples</taxon>
    </lineage>
</organism>
<dbReference type="SUPFAM" id="SSF55729">
    <property type="entry name" value="Acyl-CoA N-acyltransferases (Nat)"/>
    <property type="match status" value="1"/>
</dbReference>
<dbReference type="PANTHER" id="PTHR43877">
    <property type="entry name" value="AMINOALKYLPHOSPHONATE N-ACETYLTRANSFERASE-RELATED-RELATED"/>
    <property type="match status" value="1"/>
</dbReference>
<dbReference type="Pfam" id="PF00583">
    <property type="entry name" value="Acetyltransf_1"/>
    <property type="match status" value="1"/>
</dbReference>
<dbReference type="InterPro" id="IPR000182">
    <property type="entry name" value="GNAT_dom"/>
</dbReference>
<keyword evidence="2" id="KW-0012">Acyltransferase</keyword>
<evidence type="ECO:0000259" key="3">
    <source>
        <dbReference type="PROSITE" id="PS51186"/>
    </source>
</evidence>
<dbReference type="CDD" id="cd04301">
    <property type="entry name" value="NAT_SF"/>
    <property type="match status" value="1"/>
</dbReference>
<protein>
    <submittedName>
        <fullName evidence="4">Type 1 aminoglycoside N(6')-acetyltransferase</fullName>
    </submittedName>
</protein>
<evidence type="ECO:0000313" key="4">
    <source>
        <dbReference type="EMBL" id="AHN92756.1"/>
    </source>
</evidence>
<name>X2KZF8_9BACT</name>
<proteinExistence type="predicted"/>
<dbReference type="AlphaFoldDB" id="X2KZF8"/>
<evidence type="ECO:0000256" key="1">
    <source>
        <dbReference type="ARBA" id="ARBA00022679"/>
    </source>
</evidence>
<dbReference type="InterPro" id="IPR016181">
    <property type="entry name" value="Acyl_CoA_acyltransferase"/>
</dbReference>
<dbReference type="EMBL" id="KJ512962">
    <property type="protein sequence ID" value="AHN92756.1"/>
    <property type="molecule type" value="Genomic_DNA"/>
</dbReference>
<sequence>MTIRKATPADSTVLGELASRMWDHDPSELAAEFAVLTASDEAACFLAFDGVTPIGFAQCQLRHDYVEGCETSPVGFLEGIFVVEGYRLTGTGRALLAACEAWAKSVGCTEFASDCELDNTVSLAWHLKNVFTEMGRTIWFAKKL</sequence>
<dbReference type="PROSITE" id="PS51186">
    <property type="entry name" value="GNAT"/>
    <property type="match status" value="1"/>
</dbReference>
<dbReference type="GO" id="GO:0016747">
    <property type="term" value="F:acyltransferase activity, transferring groups other than amino-acyl groups"/>
    <property type="evidence" value="ECO:0007669"/>
    <property type="project" value="InterPro"/>
</dbReference>
<reference evidence="4" key="1">
    <citation type="journal article" date="2014" name="MBio">
        <title>Diverse Antibiotic Resistance Genes in Dairy Cow Manure.</title>
        <authorList>
            <person name="Wichmann F."/>
            <person name="Udikovic-Kolic N."/>
            <person name="Andrew S."/>
            <person name="Handelsman J."/>
        </authorList>
    </citation>
    <scope>NUCLEOTIDE SEQUENCE</scope>
</reference>
<keyword evidence="1 4" id="KW-0808">Transferase</keyword>
<evidence type="ECO:0000256" key="2">
    <source>
        <dbReference type="ARBA" id="ARBA00023315"/>
    </source>
</evidence>
<dbReference type="NCBIfam" id="NF043067">
    <property type="entry name" value="AAC_6p_group_E"/>
    <property type="match status" value="1"/>
</dbReference>
<feature type="domain" description="N-acetyltransferase" evidence="3">
    <location>
        <begin position="1"/>
        <end position="144"/>
    </location>
</feature>
<dbReference type="Gene3D" id="3.40.630.30">
    <property type="match status" value="1"/>
</dbReference>
<dbReference type="InterPro" id="IPR050832">
    <property type="entry name" value="Bact_Acetyltransf"/>
</dbReference>